<gene>
    <name evidence="1" type="ORF">H8S55_11790</name>
</gene>
<dbReference type="AlphaFoldDB" id="A0A8J6M232"/>
<organism evidence="1 2">
    <name type="scientific">Flintibacter faecis</name>
    <dbReference type="NCBI Taxonomy" id="2763047"/>
    <lineage>
        <taxon>Bacteria</taxon>
        <taxon>Bacillati</taxon>
        <taxon>Bacillota</taxon>
        <taxon>Clostridia</taxon>
        <taxon>Eubacteriales</taxon>
        <taxon>Flintibacter</taxon>
    </lineage>
</organism>
<sequence>MTGAQLLDAQVQEKRRYALLSELFDLTKQLAEAVDRNDEVTIQMLLSMREGPLAQMRQVEKNLTRQRSSLSEEDGRRLAELLSGAQAQRQEENALSGQVGTNRRLLGQLVELDKRVNKKVTREKSVYQ</sequence>
<evidence type="ECO:0000313" key="1">
    <source>
        <dbReference type="EMBL" id="MBC5717989.1"/>
    </source>
</evidence>
<reference evidence="1" key="1">
    <citation type="submission" date="2020-08" db="EMBL/GenBank/DDBJ databases">
        <title>Genome public.</title>
        <authorList>
            <person name="Liu C."/>
            <person name="Sun Q."/>
        </authorList>
    </citation>
    <scope>NUCLEOTIDE SEQUENCE</scope>
    <source>
        <strain evidence="1">BX5</strain>
    </source>
</reference>
<accession>A0A8J6M232</accession>
<dbReference type="Proteomes" id="UP000602260">
    <property type="component" value="Unassembled WGS sequence"/>
</dbReference>
<proteinExistence type="predicted"/>
<evidence type="ECO:0000313" key="2">
    <source>
        <dbReference type="Proteomes" id="UP000602260"/>
    </source>
</evidence>
<dbReference type="EMBL" id="JACOPN010000008">
    <property type="protein sequence ID" value="MBC5717989.1"/>
    <property type="molecule type" value="Genomic_DNA"/>
</dbReference>
<dbReference type="RefSeq" id="WP_186879115.1">
    <property type="nucleotide sequence ID" value="NZ_JACOPN010000008.1"/>
</dbReference>
<comment type="caution">
    <text evidence="1">The sequence shown here is derived from an EMBL/GenBank/DDBJ whole genome shotgun (WGS) entry which is preliminary data.</text>
</comment>
<protein>
    <submittedName>
        <fullName evidence="1">Uncharacterized protein</fullName>
    </submittedName>
</protein>
<name>A0A8J6M232_9FIRM</name>
<keyword evidence="2" id="KW-1185">Reference proteome</keyword>